<dbReference type="Proteomes" id="UP000035170">
    <property type="component" value="Unassembled WGS sequence"/>
</dbReference>
<accession>A0A0H2MCN1</accession>
<proteinExistence type="predicted"/>
<feature type="compositionally biased region" description="Basic and acidic residues" evidence="1">
    <location>
        <begin position="362"/>
        <end position="371"/>
    </location>
</feature>
<feature type="region of interest" description="Disordered" evidence="1">
    <location>
        <begin position="342"/>
        <end position="371"/>
    </location>
</feature>
<dbReference type="InterPro" id="IPR053981">
    <property type="entry name" value="Gp44/GpP-like_2nd"/>
</dbReference>
<feature type="compositionally biased region" description="Basic residues" evidence="1">
    <location>
        <begin position="343"/>
        <end position="361"/>
    </location>
</feature>
<dbReference type="Gene3D" id="3.30.1920.10">
    <property type="entry name" value="Baseplate protein-like domains - 2 layer sandwich fold"/>
    <property type="match status" value="1"/>
</dbReference>
<gene>
    <name evidence="4" type="ORF">VPARA_40390</name>
</gene>
<dbReference type="Gene3D" id="2.30.300.10">
    <property type="entry name" value="Baseplate protein-like domain - beta roll fold"/>
    <property type="match status" value="1"/>
</dbReference>
<comment type="caution">
    <text evidence="4">The sequence shown here is derived from an EMBL/GenBank/DDBJ whole genome shotgun (WGS) entry which is preliminary data.</text>
</comment>
<dbReference type="SUPFAM" id="SSF69279">
    <property type="entry name" value="Phage tail proteins"/>
    <property type="match status" value="2"/>
</dbReference>
<dbReference type="PATRIC" id="fig|34073.19.peg.4135"/>
<keyword evidence="5" id="KW-1185">Reference proteome</keyword>
<sequence length="371" mass="40961">MPAQYTRDDAKISVKVNGQTFEGWLQSEVDRDMEAICGTFSIPVSLTPGAPPEIKRQDDIEVWIGNTKVITGYVLSAEPFYRRTDCGMRIVGKDRAGDLVRSSAVHKGGQWLNAKLDRIARDLVAPYGLEVKVEADIGGPIKDFKLYHAETVVSALSRAARLRGVLATRDNAGNVVLTKAGQTKFKGAIVRGQNVIQMDGIGTDENRHSDYIAFGQSNCIDDFESARGLKASAKDPEIRRHLPLVINADGNTTQAELQALVDHTVRVRRGHAYGLRYVVEGWTFEGEAWPVNARVAIYDDVAGLDGTEWLITSVRQTCSREDGDVTELVVRPIEAYDTVPLHSKPKRKNWGNRGNRTNHPRGPRDHATGGY</sequence>
<evidence type="ECO:0000313" key="4">
    <source>
        <dbReference type="EMBL" id="KLN54735.1"/>
    </source>
</evidence>
<evidence type="ECO:0000259" key="2">
    <source>
        <dbReference type="Pfam" id="PF21683"/>
    </source>
</evidence>
<evidence type="ECO:0000313" key="5">
    <source>
        <dbReference type="Proteomes" id="UP000035170"/>
    </source>
</evidence>
<evidence type="ECO:0000256" key="1">
    <source>
        <dbReference type="SAM" id="MobiDB-lite"/>
    </source>
</evidence>
<dbReference type="PIRSF" id="PIRSF004440">
    <property type="entry name" value="GpP"/>
    <property type="match status" value="1"/>
</dbReference>
<dbReference type="EMBL" id="JZWI01000021">
    <property type="protein sequence ID" value="KLN54735.1"/>
    <property type="molecule type" value="Genomic_DNA"/>
</dbReference>
<dbReference type="RefSeq" id="WP_047785778.1">
    <property type="nucleotide sequence ID" value="NZ_JZWI01000021.1"/>
</dbReference>
<organism evidence="4 5">
    <name type="scientific">Variovorax paradoxus</name>
    <dbReference type="NCBI Taxonomy" id="34073"/>
    <lineage>
        <taxon>Bacteria</taxon>
        <taxon>Pseudomonadati</taxon>
        <taxon>Pseudomonadota</taxon>
        <taxon>Betaproteobacteria</taxon>
        <taxon>Burkholderiales</taxon>
        <taxon>Comamonadaceae</taxon>
        <taxon>Variovorax</taxon>
    </lineage>
</organism>
<feature type="domain" description="Baseplate hub protein gp44/GpP-like second" evidence="3">
    <location>
        <begin position="96"/>
        <end position="179"/>
    </location>
</feature>
<protein>
    <submittedName>
        <fullName evidence="4">Phage late control D protein</fullName>
    </submittedName>
</protein>
<reference evidence="4 5" key="1">
    <citation type="submission" date="2015-03" db="EMBL/GenBank/DDBJ databases">
        <title>Genome sequence of Variovorax paradoxus TBEA6.</title>
        <authorList>
            <person name="Poehlein A."/>
            <person name="Schuldes J."/>
            <person name="Wuebbeler J.H."/>
            <person name="Hiessl S."/>
            <person name="Steinbuechel A."/>
            <person name="Daniel R."/>
        </authorList>
    </citation>
    <scope>NUCLEOTIDE SEQUENCE [LARGE SCALE GENOMIC DNA]</scope>
    <source>
        <strain evidence="4 5">TBEA6</strain>
    </source>
</reference>
<name>A0A0H2MCN1_VARPD</name>
<dbReference type="InterPro" id="IPR023399">
    <property type="entry name" value="Baseplate-like_2-layer_sand"/>
</dbReference>
<dbReference type="Pfam" id="PF21683">
    <property type="entry name" value="GpP-like_1st"/>
    <property type="match status" value="1"/>
</dbReference>
<dbReference type="Gene3D" id="3.55.50.10">
    <property type="entry name" value="Baseplate protein-like domains"/>
    <property type="match status" value="1"/>
</dbReference>
<dbReference type="Pfam" id="PF22255">
    <property type="entry name" value="Gp44-like_2nd"/>
    <property type="match status" value="1"/>
</dbReference>
<dbReference type="AlphaFoldDB" id="A0A0H2MCN1"/>
<feature type="domain" description="Baseplate hub protein gp44-like N-terminal" evidence="2">
    <location>
        <begin position="11"/>
        <end position="94"/>
    </location>
</feature>
<evidence type="ECO:0000259" key="3">
    <source>
        <dbReference type="Pfam" id="PF22255"/>
    </source>
</evidence>
<dbReference type="InterPro" id="IPR026276">
    <property type="entry name" value="Baseplate_GpP"/>
</dbReference>
<dbReference type="InterPro" id="IPR049354">
    <property type="entry name" value="GpP-like_N"/>
</dbReference>